<dbReference type="EnsemblMetazoa" id="PPA31121.1">
    <property type="protein sequence ID" value="PPA31121.1"/>
    <property type="gene ID" value="WBGene00203986"/>
</dbReference>
<accession>A0A2A6BF46</accession>
<sequence length="370" mass="42147">MKQPFIEGNATSLPFNFHWDRDFAFSYVHTFQTWYPIFTLLTVHPLIFYVLLVRTNGYGRAVKWGYVVNQISLLAHELNVSFLFRMVNLAPYAGLYCDGPLCRMGLPKWMLMSVNQIPLSFTTICVITPFQFLLFRMHGMIVANSNTRIRFSDRTQTIIIIGESVLLLTNVFGFSYFGRDSDSSAQLLKRPELEWLTHREGTIFMFGPPGYPQYFMYEGLILFGCIALIAPFVGFLIIHSTNELSKRVAKGQSSSKTQNMTNSVIAVFFSQMIAILVLYISPLGILLIYLAVDLSFLPAPIIAFIRYLNMPIFLLEPLFLSLIFLLRNPNRRILIIAFLKTFCGHVLRSSAIEIKSTLPGINGRPQTKSS</sequence>
<dbReference type="PANTHER" id="PTHR45830">
    <property type="entry name" value="SERPENTINE RECEPTOR, CLASS I"/>
    <property type="match status" value="1"/>
</dbReference>
<gene>
    <name evidence="1" type="primary">WBGene00203986</name>
</gene>
<dbReference type="InterPro" id="IPR019422">
    <property type="entry name" value="7TM_GPCR_serpentine_rcpt_Srh"/>
</dbReference>
<dbReference type="AlphaFoldDB" id="A0A2A6BF46"/>
<reference evidence="2" key="1">
    <citation type="journal article" date="2008" name="Nat. Genet.">
        <title>The Pristionchus pacificus genome provides a unique perspective on nematode lifestyle and parasitism.</title>
        <authorList>
            <person name="Dieterich C."/>
            <person name="Clifton S.W."/>
            <person name="Schuster L.N."/>
            <person name="Chinwalla A."/>
            <person name="Delehaunty K."/>
            <person name="Dinkelacker I."/>
            <person name="Fulton L."/>
            <person name="Fulton R."/>
            <person name="Godfrey J."/>
            <person name="Minx P."/>
            <person name="Mitreva M."/>
            <person name="Roeseler W."/>
            <person name="Tian H."/>
            <person name="Witte H."/>
            <person name="Yang S.P."/>
            <person name="Wilson R.K."/>
            <person name="Sommer R.J."/>
        </authorList>
    </citation>
    <scope>NUCLEOTIDE SEQUENCE [LARGE SCALE GENOMIC DNA]</scope>
    <source>
        <strain evidence="2">PS312</strain>
    </source>
</reference>
<protein>
    <submittedName>
        <fullName evidence="1">G protein-coupled receptor</fullName>
    </submittedName>
</protein>
<evidence type="ECO:0000313" key="1">
    <source>
        <dbReference type="EnsemblMetazoa" id="PPA31121.1"/>
    </source>
</evidence>
<dbReference type="Pfam" id="PF10318">
    <property type="entry name" value="7TM_GPCR_Srh"/>
    <property type="match status" value="1"/>
</dbReference>
<name>A0A2A6BF46_PRIPA</name>
<keyword evidence="2" id="KW-1185">Reference proteome</keyword>
<accession>A0A8R1UI52</accession>
<dbReference type="PANTHER" id="PTHR45830:SF15">
    <property type="entry name" value="SERPENTINE RECEPTOR, CLASS I"/>
    <property type="match status" value="1"/>
</dbReference>
<evidence type="ECO:0000313" key="2">
    <source>
        <dbReference type="Proteomes" id="UP000005239"/>
    </source>
</evidence>
<proteinExistence type="predicted"/>
<organism evidence="1 2">
    <name type="scientific">Pristionchus pacificus</name>
    <name type="common">Parasitic nematode worm</name>
    <dbReference type="NCBI Taxonomy" id="54126"/>
    <lineage>
        <taxon>Eukaryota</taxon>
        <taxon>Metazoa</taxon>
        <taxon>Ecdysozoa</taxon>
        <taxon>Nematoda</taxon>
        <taxon>Chromadorea</taxon>
        <taxon>Rhabditida</taxon>
        <taxon>Rhabditina</taxon>
        <taxon>Diplogasteromorpha</taxon>
        <taxon>Diplogasteroidea</taxon>
        <taxon>Neodiplogasteridae</taxon>
        <taxon>Pristionchus</taxon>
    </lineage>
</organism>
<dbReference type="Proteomes" id="UP000005239">
    <property type="component" value="Unassembled WGS sequence"/>
</dbReference>
<reference evidence="1" key="2">
    <citation type="submission" date="2022-06" db="UniProtKB">
        <authorList>
            <consortium name="EnsemblMetazoa"/>
        </authorList>
    </citation>
    <scope>IDENTIFICATION</scope>
    <source>
        <strain evidence="1">PS312</strain>
    </source>
</reference>